<dbReference type="KEGG" id="ome:OLMES_1351"/>
<evidence type="ECO:0000256" key="1">
    <source>
        <dbReference type="SAM" id="Coils"/>
    </source>
</evidence>
<protein>
    <submittedName>
        <fullName evidence="4">ABC transporter ATPase</fullName>
    </submittedName>
</protein>
<feature type="region of interest" description="Disordered" evidence="2">
    <location>
        <begin position="78"/>
        <end position="97"/>
    </location>
</feature>
<accession>A0A1Y0I5E4</accession>
<feature type="signal peptide" evidence="3">
    <location>
        <begin position="1"/>
        <end position="28"/>
    </location>
</feature>
<gene>
    <name evidence="4" type="ORF">OLMES_1351</name>
</gene>
<evidence type="ECO:0000313" key="4">
    <source>
        <dbReference type="EMBL" id="ARU55429.1"/>
    </source>
</evidence>
<feature type="coiled-coil region" evidence="1">
    <location>
        <begin position="138"/>
        <end position="197"/>
    </location>
</feature>
<evidence type="ECO:0000256" key="2">
    <source>
        <dbReference type="SAM" id="MobiDB-lite"/>
    </source>
</evidence>
<dbReference type="AlphaFoldDB" id="A0A1Y0I5E4"/>
<feature type="chain" id="PRO_5012123773" evidence="3">
    <location>
        <begin position="29"/>
        <end position="221"/>
    </location>
</feature>
<dbReference type="Proteomes" id="UP000196027">
    <property type="component" value="Chromosome"/>
</dbReference>
<reference evidence="4 5" key="1">
    <citation type="submission" date="2017-05" db="EMBL/GenBank/DDBJ databases">
        <title>Genomic insights into alkan degradation activity of Oleiphilus messinensis.</title>
        <authorList>
            <person name="Kozyavkin S.A."/>
            <person name="Slesarev A.I."/>
            <person name="Golyshin P.N."/>
            <person name="Korzhenkov A."/>
            <person name="Golyshina O.N."/>
            <person name="Toshchakov S.V."/>
        </authorList>
    </citation>
    <scope>NUCLEOTIDE SEQUENCE [LARGE SCALE GENOMIC DNA]</scope>
    <source>
        <strain evidence="4 5">ME102</strain>
    </source>
</reference>
<keyword evidence="3" id="KW-0732">Signal</keyword>
<proteinExistence type="predicted"/>
<evidence type="ECO:0000313" key="5">
    <source>
        <dbReference type="Proteomes" id="UP000196027"/>
    </source>
</evidence>
<name>A0A1Y0I5E4_9GAMM</name>
<keyword evidence="1" id="KW-0175">Coiled coil</keyword>
<evidence type="ECO:0000256" key="3">
    <source>
        <dbReference type="SAM" id="SignalP"/>
    </source>
</evidence>
<organism evidence="4 5">
    <name type="scientific">Oleiphilus messinensis</name>
    <dbReference type="NCBI Taxonomy" id="141451"/>
    <lineage>
        <taxon>Bacteria</taxon>
        <taxon>Pseudomonadati</taxon>
        <taxon>Pseudomonadota</taxon>
        <taxon>Gammaproteobacteria</taxon>
        <taxon>Oceanospirillales</taxon>
        <taxon>Oleiphilaceae</taxon>
        <taxon>Oleiphilus</taxon>
    </lineage>
</organism>
<keyword evidence="5" id="KW-1185">Reference proteome</keyword>
<sequence length="221" mass="25657">MQLPVRLRKLTFIPVLSLLLASIEPASAAKVLYRYKNNEGVIVLGVSIPKEFQKNGYEILNIKGRVLETIPPALTEEEKADLRQQRRDDRVAKRRKEEQDKIDRQLLRMYSHPDDVIKALTRKLRDMSGVKQLKQGTISSLRSELQDIQEDAAERERSGKTIPEKLLTKMDDIEIEIQSLKSEIEKQEKIMESIRQDYLDDINRVEFLTRKNPTLPIPEIP</sequence>
<dbReference type="EMBL" id="CP021425">
    <property type="protein sequence ID" value="ARU55429.1"/>
    <property type="molecule type" value="Genomic_DNA"/>
</dbReference>